<feature type="region of interest" description="Disordered" evidence="1">
    <location>
        <begin position="1098"/>
        <end position="1129"/>
    </location>
</feature>
<accession>A0A9P8VBC6</accession>
<dbReference type="GO" id="GO:0005524">
    <property type="term" value="F:ATP binding"/>
    <property type="evidence" value="ECO:0007669"/>
    <property type="project" value="InterPro"/>
</dbReference>
<dbReference type="Pfam" id="PF00069">
    <property type="entry name" value="Pkinase"/>
    <property type="match status" value="1"/>
</dbReference>
<dbReference type="PANTHER" id="PTHR44329">
    <property type="entry name" value="SERINE/THREONINE-PROTEIN KINASE TNNI3K-RELATED"/>
    <property type="match status" value="1"/>
</dbReference>
<sequence length="1427" mass="154603">MAQIAAVPTADPPPQQPGLFLLRRLFGRNNEASGTPDEAPTDQGPGESGPEGNADPELESDADHHGPRLGNFHLHRGRPVVPGLPRAQTFKRQQSEKRVNLAPIEPTTDERRAVSVDRRFHQPRSSSRSASQQHSFPRSSAPELLDNAYELQSAHPGTEGILNEKADHGLQHMPDTDLAKMDVPRFHDLCSAIDPHDAMSITTSQWDAQIHEELETRWILNLSMHFRDKSKREKFFVTYREMKGENDQVWRRVTISLDYRSAPENSLELELATTKYQRDKSAKIYESIRESLQDIQFYDTVTNLKLQTTDGRLHVHVVEDTNEIIPYPNVRQVHHLGCRLVRESDIDFDAHMSGFVYRVKVGNETLIKKEIPGPETVDEFLYEINALHSLRDSPDVIQFFGVVVDEQGENVKGLLISYADQGALVDVLFDNRQDSELGTPWPIRERWARQIVQGLADIHECGFVQGDFTLSNIVIDHHEDAKIIDINRRGCPVGWEPPEATALIECGQRLSMYIGVKSDLFQLGMVLWALATQEDEPEIHGRPLQIDPELSVPGWFEDIVYTCLSSDPRQRLQASALLSMFPPLEEPESRVREVPTSISVDDGFSTQEYFIESFDNDGQSGIKSVKPPSDWSYVNLGNVAKYPQDPYRRSRGRSPPSPLPSHLGQFDHFGKNERLPSWARGEDMPHSYSDVSGDNASDVGRFDDLTPTTAGDIIATPETLSAHLPAVVVETADGLVEVTAADNSGVMTPESLAVEHHNYGGNEPDAAKTPTPRAREYKEHSFMEAWVRSTASCSPTSMPPPMSPSAAVEGSQVHDIQSLVLEPVPDDLPKLDDKSEHVTVVTLEAETAGSEKTAAVDQDEPAAVQAAAQKEAANIQEETSVVAPEETPVVPKEATILQEEKTPSVVQEEPSAIQKDTAVLAQEQPLVISEVEPAVAQEMPAVAAQADTITIPQDDAAVVAQEEPAVVPEDGSVQEKPVEPVATQEETAALAQEDSPIVQEETATIVAQEEPPVVTQEMPAVTAQEDTTAVPQDDTAVVVPEQTAVLNQEEPAAVAQEEPAAVAQEEPAAVAQEEPATVAQEEAPVVNQVEPAEIQAASANVAQQDTTPLVQDEPPPLVSQPEQAVAQDEPAIVQEEPAVVAQEAVVTSQEEPAVVQGDPTVAQEEPVVIGPEESAVITQEQSAATDQDEPAIITQDEVAVAKEEPAVHVEAAAVQGDSPVADVNTEQKMSEDTVLREQEKEADRGNGSGELLSDQIQEAPLPLVLDSGLTAPEGAPDHSNGPQSDKSDATAIAPPPKVDEVRVGEEKGPSKVEGQLDNTASKKADDETCAPVSAEAAKQQPDDKTPALEQVATKAEDLSLTSPAKDAALEGIGAAHVVTGSADAEPREQELRDDDLLGPMTAAVASTPTPPSTTTATTEGSGMTPAL</sequence>
<feature type="compositionally biased region" description="Low complexity" evidence="1">
    <location>
        <begin position="123"/>
        <end position="137"/>
    </location>
</feature>
<feature type="region of interest" description="Disordered" evidence="1">
    <location>
        <begin position="1212"/>
        <end position="1348"/>
    </location>
</feature>
<dbReference type="SUPFAM" id="SSF56112">
    <property type="entry name" value="Protein kinase-like (PK-like)"/>
    <property type="match status" value="1"/>
</dbReference>
<organism evidence="3 4">
    <name type="scientific">Plectosphaerella plurivora</name>
    <dbReference type="NCBI Taxonomy" id="936078"/>
    <lineage>
        <taxon>Eukaryota</taxon>
        <taxon>Fungi</taxon>
        <taxon>Dikarya</taxon>
        <taxon>Ascomycota</taxon>
        <taxon>Pezizomycotina</taxon>
        <taxon>Sordariomycetes</taxon>
        <taxon>Hypocreomycetidae</taxon>
        <taxon>Glomerellales</taxon>
        <taxon>Plectosphaerellaceae</taxon>
        <taxon>Plectosphaerella</taxon>
    </lineage>
</organism>
<dbReference type="GO" id="GO:0004674">
    <property type="term" value="F:protein serine/threonine kinase activity"/>
    <property type="evidence" value="ECO:0007669"/>
    <property type="project" value="TreeGrafter"/>
</dbReference>
<feature type="compositionally biased region" description="Basic and acidic residues" evidence="1">
    <location>
        <begin position="668"/>
        <end position="685"/>
    </location>
</feature>
<evidence type="ECO:0000313" key="4">
    <source>
        <dbReference type="Proteomes" id="UP000770015"/>
    </source>
</evidence>
<feature type="compositionally biased region" description="Low complexity" evidence="1">
    <location>
        <begin position="1401"/>
        <end position="1418"/>
    </location>
</feature>
<dbReference type="Proteomes" id="UP000770015">
    <property type="component" value="Unassembled WGS sequence"/>
</dbReference>
<dbReference type="PROSITE" id="PS50011">
    <property type="entry name" value="PROTEIN_KINASE_DOM"/>
    <property type="match status" value="1"/>
</dbReference>
<dbReference type="Gene3D" id="1.10.510.10">
    <property type="entry name" value="Transferase(Phosphotransferase) domain 1"/>
    <property type="match status" value="1"/>
</dbReference>
<dbReference type="EMBL" id="JAGSXJ010000010">
    <property type="protein sequence ID" value="KAH6687980.1"/>
    <property type="molecule type" value="Genomic_DNA"/>
</dbReference>
<name>A0A9P8VBC6_9PEZI</name>
<feature type="domain" description="Protein kinase" evidence="2">
    <location>
        <begin position="342"/>
        <end position="584"/>
    </location>
</feature>
<feature type="compositionally biased region" description="Basic and acidic residues" evidence="1">
    <location>
        <begin position="108"/>
        <end position="120"/>
    </location>
</feature>
<feature type="compositionally biased region" description="Basic and acidic residues" evidence="1">
    <location>
        <begin position="1297"/>
        <end position="1310"/>
    </location>
</feature>
<feature type="region of interest" description="Disordered" evidence="1">
    <location>
        <begin position="642"/>
        <end position="697"/>
    </location>
</feature>
<feature type="compositionally biased region" description="Basic and acidic residues" evidence="1">
    <location>
        <begin position="1228"/>
        <end position="1244"/>
    </location>
</feature>
<evidence type="ECO:0000256" key="1">
    <source>
        <dbReference type="SAM" id="MobiDB-lite"/>
    </source>
</evidence>
<gene>
    <name evidence="3" type="ORF">F5X68DRAFT_7772</name>
</gene>
<evidence type="ECO:0000259" key="2">
    <source>
        <dbReference type="PROSITE" id="PS50011"/>
    </source>
</evidence>
<protein>
    <recommendedName>
        <fullName evidence="2">Protein kinase domain-containing protein</fullName>
    </recommendedName>
</protein>
<dbReference type="OrthoDB" id="635774at2759"/>
<feature type="region of interest" description="Disordered" evidence="1">
    <location>
        <begin position="1401"/>
        <end position="1427"/>
    </location>
</feature>
<feature type="compositionally biased region" description="Polar residues" evidence="1">
    <location>
        <begin position="1098"/>
        <end position="1109"/>
    </location>
</feature>
<dbReference type="InterPro" id="IPR051681">
    <property type="entry name" value="Ser/Thr_Kinases-Pseudokinases"/>
</dbReference>
<reference evidence="3" key="1">
    <citation type="journal article" date="2021" name="Nat. Commun.">
        <title>Genetic determinants of endophytism in the Arabidopsis root mycobiome.</title>
        <authorList>
            <person name="Mesny F."/>
            <person name="Miyauchi S."/>
            <person name="Thiergart T."/>
            <person name="Pickel B."/>
            <person name="Atanasova L."/>
            <person name="Karlsson M."/>
            <person name="Huettel B."/>
            <person name="Barry K.W."/>
            <person name="Haridas S."/>
            <person name="Chen C."/>
            <person name="Bauer D."/>
            <person name="Andreopoulos W."/>
            <person name="Pangilinan J."/>
            <person name="LaButti K."/>
            <person name="Riley R."/>
            <person name="Lipzen A."/>
            <person name="Clum A."/>
            <person name="Drula E."/>
            <person name="Henrissat B."/>
            <person name="Kohler A."/>
            <person name="Grigoriev I.V."/>
            <person name="Martin F.M."/>
            <person name="Hacquard S."/>
        </authorList>
    </citation>
    <scope>NUCLEOTIDE SEQUENCE</scope>
    <source>
        <strain evidence="3">MPI-SDFR-AT-0117</strain>
    </source>
</reference>
<keyword evidence="4" id="KW-1185">Reference proteome</keyword>
<feature type="region of interest" description="Disordered" evidence="1">
    <location>
        <begin position="1058"/>
        <end position="1078"/>
    </location>
</feature>
<comment type="caution">
    <text evidence="3">The sequence shown here is derived from an EMBL/GenBank/DDBJ whole genome shotgun (WGS) entry which is preliminary data.</text>
</comment>
<proteinExistence type="predicted"/>
<evidence type="ECO:0000313" key="3">
    <source>
        <dbReference type="EMBL" id="KAH6687980.1"/>
    </source>
</evidence>
<feature type="region of interest" description="Disordered" evidence="1">
    <location>
        <begin position="24"/>
        <end position="140"/>
    </location>
</feature>
<dbReference type="InterPro" id="IPR011009">
    <property type="entry name" value="Kinase-like_dom_sf"/>
</dbReference>
<dbReference type="InterPro" id="IPR000719">
    <property type="entry name" value="Prot_kinase_dom"/>
</dbReference>